<dbReference type="Proteomes" id="UP000265816">
    <property type="component" value="Unassembled WGS sequence"/>
</dbReference>
<keyword evidence="2" id="KW-1185">Reference proteome</keyword>
<evidence type="ECO:0000313" key="2">
    <source>
        <dbReference type="Proteomes" id="UP000265816"/>
    </source>
</evidence>
<dbReference type="RefSeq" id="WP_119111174.1">
    <property type="nucleotide sequence ID" value="NZ_CBCSEO010000001.1"/>
</dbReference>
<name>A0A398BE22_9BACI</name>
<dbReference type="Pfam" id="PF06475">
    <property type="entry name" value="Glycolipid_bind"/>
    <property type="match status" value="1"/>
</dbReference>
<protein>
    <recommendedName>
        <fullName evidence="3">Glycolipid-binding domain-containing protein</fullName>
    </recommendedName>
</protein>
<organism evidence="1 2">
    <name type="scientific">Mesobacillus zeae</name>
    <dbReference type="NCBI Taxonomy" id="1917180"/>
    <lineage>
        <taxon>Bacteria</taxon>
        <taxon>Bacillati</taxon>
        <taxon>Bacillota</taxon>
        <taxon>Bacilli</taxon>
        <taxon>Bacillales</taxon>
        <taxon>Bacillaceae</taxon>
        <taxon>Mesobacillus</taxon>
    </lineage>
</organism>
<sequence>MMKKTIVWENRATIGSELMEISFSEDGISIESTVIGIKDTLPYLIKYDVGLDENWVFKQLDMEILNFNESLHITSNGRGKWFDKNGKEMIELQGAIDIDISCTPFTNSLPINRLKWGPETSRDFEMVYISVPDLSLKKVKQSYKLVNSSLECREFHYKSGNFQSDIIADSDGLVIEYPGLFTRKY</sequence>
<dbReference type="SUPFAM" id="SSF159275">
    <property type="entry name" value="PA1994-like"/>
    <property type="match status" value="1"/>
</dbReference>
<gene>
    <name evidence="1" type="ORF">D1970_01775</name>
</gene>
<dbReference type="InterPro" id="IPR009467">
    <property type="entry name" value="Glycolipid-bd_prot_put"/>
</dbReference>
<dbReference type="AlphaFoldDB" id="A0A398BE22"/>
<accession>A0A398BE22</accession>
<dbReference type="EMBL" id="QWVT01000006">
    <property type="protein sequence ID" value="RID88455.1"/>
    <property type="molecule type" value="Genomic_DNA"/>
</dbReference>
<dbReference type="OrthoDB" id="9814791at2"/>
<proteinExistence type="predicted"/>
<reference evidence="1 2" key="1">
    <citation type="submission" date="2018-08" db="EMBL/GenBank/DDBJ databases">
        <title>Bacillus jemisoniae sp. nov., Bacillus chryseoplanitiae sp. nov., Bacillus resnikiae sp. nov., and Bacillus frankliniae sp. nov., isolated from Viking spacecraft and associated surfaces.</title>
        <authorList>
            <person name="Seuylemezian A."/>
            <person name="Vaishampayan P."/>
        </authorList>
    </citation>
    <scope>NUCLEOTIDE SEQUENCE [LARGE SCALE GENOMIC DNA]</scope>
    <source>
        <strain evidence="1 2">JJ-247</strain>
    </source>
</reference>
<evidence type="ECO:0008006" key="3">
    <source>
        <dbReference type="Google" id="ProtNLM"/>
    </source>
</evidence>
<comment type="caution">
    <text evidence="1">The sequence shown here is derived from an EMBL/GenBank/DDBJ whole genome shotgun (WGS) entry which is preliminary data.</text>
</comment>
<evidence type="ECO:0000313" key="1">
    <source>
        <dbReference type="EMBL" id="RID88455.1"/>
    </source>
</evidence>